<evidence type="ECO:0000313" key="12">
    <source>
        <dbReference type="EMBL" id="KAF8404028.1"/>
    </source>
</evidence>
<dbReference type="PANTHER" id="PTHR10629:SF52">
    <property type="entry name" value="DNA (CYTOSINE-5)-METHYLTRANSFERASE 1"/>
    <property type="match status" value="1"/>
</dbReference>
<dbReference type="Gene3D" id="2.30.30.490">
    <property type="match status" value="2"/>
</dbReference>
<dbReference type="OMA" id="PWHEPIL"/>
<evidence type="ECO:0000256" key="10">
    <source>
        <dbReference type="SAM" id="MobiDB-lite"/>
    </source>
</evidence>
<dbReference type="GO" id="GO:0005634">
    <property type="term" value="C:nucleus"/>
    <property type="evidence" value="ECO:0007669"/>
    <property type="project" value="UniProtKB-SubCell"/>
</dbReference>
<dbReference type="Proteomes" id="UP000655225">
    <property type="component" value="Unassembled WGS sequence"/>
</dbReference>
<feature type="domain" description="BAH" evidence="11">
    <location>
        <begin position="873"/>
        <end position="1007"/>
    </location>
</feature>
<comment type="similarity">
    <text evidence="8 9">Belongs to the class I-like SAM-binding methyltransferase superfamily. C5-methyltransferase family.</text>
</comment>
<dbReference type="EC" id="2.1.1.37" evidence="8"/>
<dbReference type="Pfam" id="PF12047">
    <property type="entry name" value="DNMT1-RFD"/>
    <property type="match status" value="2"/>
</dbReference>
<dbReference type="InterPro" id="IPR001025">
    <property type="entry name" value="BAH_dom"/>
</dbReference>
<accession>A0A835DGZ0</accession>
<dbReference type="InterPro" id="IPR050390">
    <property type="entry name" value="C5-Methyltransferase"/>
</dbReference>
<evidence type="ECO:0000256" key="2">
    <source>
        <dbReference type="ARBA" id="ARBA00022603"/>
    </source>
</evidence>
<dbReference type="EMBL" id="JABCRI010000006">
    <property type="protein sequence ID" value="KAF8404028.1"/>
    <property type="molecule type" value="Genomic_DNA"/>
</dbReference>
<keyword evidence="2 8" id="KW-0489">Methyltransferase</keyword>
<keyword evidence="6 8" id="KW-0238">DNA-binding</keyword>
<proteinExistence type="inferred from homology"/>
<sequence>MEADKGTESDPNETSQNGSENNEESSGSQKVSQQATAYSEFDERSVHLSEKSSVVITKEEKFVNEEILAVHLTSGQGDPRPRRRLIDFILHDVNRIPQPFEIMKSNNVFISGTIFSLGGSSDIKKEKGIRCNHIGHVESWAISGYEEGSPVISVSTDIADYVCVKPSSSYSDFYENFFEKVRSLVELFMKLSKYSEANLYLSHDELLAEIVGSLSRSKNFSGWASMKDFIFSQGDFLYDQLVGLNNKRPEKNNPIIAELPSLPAVRDRSWMKGDFKQAAMVSSSSSTCEAEEDENAKLVRQLLQEEEHWQSMKHKKSQNLAPASNKFYFKIHENEIANDYPPPAYYKMSIQEWDESIVCHPNKLSRGTLQNWSIYNSDSRLLSLELLPMQPVAEIDVTIYGSGTLTGGVEFCHKVGPNQSSSSDSGAQNLGGIPIYLSTIKEWMIEFEYESLTTFISIRTDLAWYRLGNPSKQYSPWSEPILKTARLAISIITLLNDHCWISQLSFADVIKRVSEFGVDHPAYMSSTLVEVNRYILVHGQIILQLFAEYPNEIIRGCAFLTSLSKNMERHHSKWVVKKKEMNFNPRAAEASVVSKRKVMQATTTRLVKKLWGDYYSKYYPEDSTDGDSYQVKEGKEVEDEQVENEAEKLLVPEKPNKSHLLSEANKSRSTSKEIRWDGKAIGKTCSGEALYKCAIVRGDVIAVKGALAVEVDDSEEIPAIYFVEYMFENSDGKKMIHGRGMQRGSQTILGNAANEREVFLTNECLDFELGDVKQTVVLDIRLMPWGYQYRKDNANSDNIDRAKADDRKRKGLPMEYYCKSLYWPERGAFFSLPFDSMGLGSGFCNSCKIKETHREKENFKTNSSNTGFTYKGSEFYVHDFVYVSPLPLAVDREDHENFRDGQNVGSKAYAVCHLLEIEIPKPPKQAVKVRRFFRPEDISAEKGYSSDIREVYYSEQILNVPVETIRGKCEVRKKLDLPSLGGLGIYDHIFFCEHLYDPAKGAIGQLPDHVRLGSSTRKAVGDAASSKEKCKEGENDSDVLDEQRDLFQKNCLATLEIFSGCGGLTEGLQESGVSLTKWAIESERPPGDAFCLNQPHSMVIINNCNVILSYQVHYVYLSVSSLIVPSMGCKCRAIMEACGDADDCISASEAVELASWLDEDETNSLPIPGQVDFIIGGPPRQGFSRMNSLNQCTGSKIAFNPSTWSKVKCDLILTFLSFADYFRPKFLLLENVEDFVTFNKGHVFHLTIASLLEMGYQVRFGILEAGAYGVSLSRKQAFIWAASPEETLPEWPEPMHVFAGPELKITLPGNAHYAAVRSTASGAPFRAITVRDTIGDLPAVGNWGFDRNLAYKYVPVSWFQKIIRGYMLFLPDHIPKKLNELNFIRCQRIPNRAGADWHDLPDEKVKLSTGQVVDLIPWYLPDTANRNNQCKGQFGRLAWEGNFPSIRDPQPMGMVGMCFHPEQDRIITVRECARSLGFPDSYQFSGSIDHMYRQIGDAVPPPLAFALGRKLKEAVERKRS</sequence>
<gene>
    <name evidence="12" type="ORF">HHK36_008904</name>
</gene>
<feature type="region of interest" description="Disordered" evidence="10">
    <location>
        <begin position="1"/>
        <end position="43"/>
    </location>
</feature>
<dbReference type="PRINTS" id="PR00105">
    <property type="entry name" value="C5METTRFRASE"/>
</dbReference>
<dbReference type="PROSITE" id="PS51679">
    <property type="entry name" value="SAM_MT_C5"/>
    <property type="match status" value="1"/>
</dbReference>
<evidence type="ECO:0000313" key="13">
    <source>
        <dbReference type="Proteomes" id="UP000655225"/>
    </source>
</evidence>
<dbReference type="CDD" id="cd04712">
    <property type="entry name" value="BAH_DCM_I"/>
    <property type="match status" value="1"/>
</dbReference>
<dbReference type="GO" id="GO:0003886">
    <property type="term" value="F:DNA (cytosine-5-)-methyltransferase activity"/>
    <property type="evidence" value="ECO:0007669"/>
    <property type="project" value="UniProtKB-UniRule"/>
</dbReference>
<dbReference type="GO" id="GO:0003682">
    <property type="term" value="F:chromatin binding"/>
    <property type="evidence" value="ECO:0007669"/>
    <property type="project" value="UniProtKB-UniRule"/>
</dbReference>
<evidence type="ECO:0000256" key="8">
    <source>
        <dbReference type="PIRNR" id="PIRNR037404"/>
    </source>
</evidence>
<dbReference type="GO" id="GO:0003677">
    <property type="term" value="F:DNA binding"/>
    <property type="evidence" value="ECO:0007669"/>
    <property type="project" value="UniProtKB-KW"/>
</dbReference>
<comment type="subcellular location">
    <subcellularLocation>
        <location evidence="1 8">Nucleus</location>
    </subcellularLocation>
</comment>
<keyword evidence="3 8" id="KW-0808">Transferase</keyword>
<keyword evidence="13" id="KW-1185">Reference proteome</keyword>
<comment type="catalytic activity">
    <reaction evidence="8">
        <text>a 2'-deoxycytidine in DNA + S-adenosyl-L-methionine = a 5-methyl-2'-deoxycytidine in DNA + S-adenosyl-L-homocysteine + H(+)</text>
        <dbReference type="Rhea" id="RHEA:13681"/>
        <dbReference type="Rhea" id="RHEA-COMP:11369"/>
        <dbReference type="Rhea" id="RHEA-COMP:11370"/>
        <dbReference type="ChEBI" id="CHEBI:15378"/>
        <dbReference type="ChEBI" id="CHEBI:57856"/>
        <dbReference type="ChEBI" id="CHEBI:59789"/>
        <dbReference type="ChEBI" id="CHEBI:85452"/>
        <dbReference type="ChEBI" id="CHEBI:85454"/>
        <dbReference type="EC" id="2.1.1.37"/>
    </reaction>
</comment>
<dbReference type="Gene3D" id="3.90.120.10">
    <property type="entry name" value="DNA Methylase, subunit A, domain 2"/>
    <property type="match status" value="2"/>
</dbReference>
<keyword evidence="4 8" id="KW-0949">S-adenosyl-L-methionine</keyword>
<dbReference type="GO" id="GO:0006346">
    <property type="term" value="P:DNA methylation-dependent constitutive heterochromatin formation"/>
    <property type="evidence" value="ECO:0007669"/>
    <property type="project" value="InterPro"/>
</dbReference>
<dbReference type="SMART" id="SM00439">
    <property type="entry name" value="BAH"/>
    <property type="match status" value="2"/>
</dbReference>
<dbReference type="PROSITE" id="PS51038">
    <property type="entry name" value="BAH"/>
    <property type="match status" value="2"/>
</dbReference>
<dbReference type="InterPro" id="IPR043151">
    <property type="entry name" value="BAH_sf"/>
</dbReference>
<dbReference type="CDD" id="cd04708">
    <property type="entry name" value="BAH_plantDCM_II"/>
    <property type="match status" value="1"/>
</dbReference>
<dbReference type="GO" id="GO:0032259">
    <property type="term" value="P:methylation"/>
    <property type="evidence" value="ECO:0007669"/>
    <property type="project" value="UniProtKB-KW"/>
</dbReference>
<dbReference type="PANTHER" id="PTHR10629">
    <property type="entry name" value="CYTOSINE-SPECIFIC METHYLTRANSFERASE"/>
    <property type="match status" value="1"/>
</dbReference>
<evidence type="ECO:0000256" key="9">
    <source>
        <dbReference type="PROSITE-ProRule" id="PRU01016"/>
    </source>
</evidence>
<evidence type="ECO:0000256" key="4">
    <source>
        <dbReference type="ARBA" id="ARBA00022691"/>
    </source>
</evidence>
<dbReference type="GO" id="GO:0044027">
    <property type="term" value="P:negative regulation of gene expression via chromosomal CpG island methylation"/>
    <property type="evidence" value="ECO:0007669"/>
    <property type="project" value="TreeGrafter"/>
</dbReference>
<reference evidence="12 13" key="1">
    <citation type="submission" date="2020-04" db="EMBL/GenBank/DDBJ databases">
        <title>Plant Genome Project.</title>
        <authorList>
            <person name="Zhang R.-G."/>
        </authorList>
    </citation>
    <scope>NUCLEOTIDE SEQUENCE [LARGE SCALE GENOMIC DNA]</scope>
    <source>
        <strain evidence="12">YNK0</strain>
        <tissue evidence="12">Leaf</tissue>
    </source>
</reference>
<dbReference type="OrthoDB" id="5376140at2759"/>
<evidence type="ECO:0000256" key="1">
    <source>
        <dbReference type="ARBA" id="ARBA00004123"/>
    </source>
</evidence>
<feature type="compositionally biased region" description="Low complexity" evidence="10">
    <location>
        <begin position="12"/>
        <end position="29"/>
    </location>
</feature>
<evidence type="ECO:0000259" key="11">
    <source>
        <dbReference type="PROSITE" id="PS51038"/>
    </source>
</evidence>
<dbReference type="Gene3D" id="3.40.50.150">
    <property type="entry name" value="Vaccinia Virus protein VP39"/>
    <property type="match status" value="1"/>
</dbReference>
<comment type="caution">
    <text evidence="12">The sequence shown here is derived from an EMBL/GenBank/DDBJ whole genome shotgun (WGS) entry which is preliminary data.</text>
</comment>
<name>A0A835DGZ0_TETSI</name>
<dbReference type="InterPro" id="IPR022702">
    <property type="entry name" value="Cytosine_MeTrfase1_RFD"/>
</dbReference>
<dbReference type="InterPro" id="IPR001525">
    <property type="entry name" value="C5_MeTfrase"/>
</dbReference>
<dbReference type="PIRSF" id="PIRSF037404">
    <property type="entry name" value="DNMT1"/>
    <property type="match status" value="1"/>
</dbReference>
<comment type="caution">
    <text evidence="9">Lacks conserved residue(s) required for the propagation of feature annotation.</text>
</comment>
<dbReference type="InterPro" id="IPR029063">
    <property type="entry name" value="SAM-dependent_MTases_sf"/>
</dbReference>
<keyword evidence="7 8" id="KW-0539">Nucleus</keyword>
<evidence type="ECO:0000256" key="3">
    <source>
        <dbReference type="ARBA" id="ARBA00022679"/>
    </source>
</evidence>
<evidence type="ECO:0000256" key="6">
    <source>
        <dbReference type="ARBA" id="ARBA00023125"/>
    </source>
</evidence>
<evidence type="ECO:0000256" key="5">
    <source>
        <dbReference type="ARBA" id="ARBA00022737"/>
    </source>
</evidence>
<dbReference type="Pfam" id="PF00145">
    <property type="entry name" value="DNA_methylase"/>
    <property type="match status" value="1"/>
</dbReference>
<evidence type="ECO:0000256" key="7">
    <source>
        <dbReference type="ARBA" id="ARBA00023242"/>
    </source>
</evidence>
<organism evidence="12 13">
    <name type="scientific">Tetracentron sinense</name>
    <name type="common">Spur-leaf</name>
    <dbReference type="NCBI Taxonomy" id="13715"/>
    <lineage>
        <taxon>Eukaryota</taxon>
        <taxon>Viridiplantae</taxon>
        <taxon>Streptophyta</taxon>
        <taxon>Embryophyta</taxon>
        <taxon>Tracheophyta</taxon>
        <taxon>Spermatophyta</taxon>
        <taxon>Magnoliopsida</taxon>
        <taxon>Trochodendrales</taxon>
        <taxon>Trochodendraceae</taxon>
        <taxon>Tetracentron</taxon>
    </lineage>
</organism>
<dbReference type="FunFam" id="2.30.30.490:FF:000009">
    <property type="entry name" value="DNA (cytosine-5)-methyltransferase"/>
    <property type="match status" value="1"/>
</dbReference>
<dbReference type="Pfam" id="PF01426">
    <property type="entry name" value="BAH"/>
    <property type="match status" value="2"/>
</dbReference>
<protein>
    <recommendedName>
        <fullName evidence="8">DNA (cytosine-5)-methyltransferase</fullName>
        <ecNumber evidence="8">2.1.1.37</ecNumber>
    </recommendedName>
</protein>
<keyword evidence="5" id="KW-0677">Repeat</keyword>
<dbReference type="SUPFAM" id="SSF53335">
    <property type="entry name" value="S-adenosyl-L-methionine-dependent methyltransferases"/>
    <property type="match status" value="1"/>
</dbReference>
<feature type="domain" description="BAH" evidence="11">
    <location>
        <begin position="693"/>
        <end position="833"/>
    </location>
</feature>